<dbReference type="PANTHER" id="PTHR34718">
    <property type="entry name" value="PHD-TYPE DOMAIN-CONTAINING PROTEIN"/>
    <property type="match status" value="1"/>
</dbReference>
<protein>
    <recommendedName>
        <fullName evidence="4">Ubiquitin-like protease family profile domain-containing protein</fullName>
    </recommendedName>
</protein>
<feature type="region of interest" description="Disordered" evidence="1">
    <location>
        <begin position="1"/>
        <end position="22"/>
    </location>
</feature>
<dbReference type="InterPro" id="IPR011604">
    <property type="entry name" value="PDDEXK-like_dom_sf"/>
</dbReference>
<comment type="caution">
    <text evidence="2">The sequence shown here is derived from an EMBL/GenBank/DDBJ whole genome shotgun (WGS) entry which is preliminary data.</text>
</comment>
<dbReference type="Gene3D" id="3.40.395.10">
    <property type="entry name" value="Adenoviral Proteinase, Chain A"/>
    <property type="match status" value="1"/>
</dbReference>
<accession>A0A8J2MRB8</accession>
<name>A0A8J2MRB8_COTCN</name>
<sequence>MESSKQAQVLRTSKSRNNRGRTSRRYFVADANYEYQQAVDAHFEKLKKRQKNRDAIMKETIEQAECGNWHKYRRDMITASHFGLICRKKPQTSCAGIVKQILYSRSLGNVDSEKEDKENEKRKKKKNTDKEISTKKITIISNESIKIDLSNLLRKKRKNENSIDNHLYNLPKKQMKTADCSKVITDKVTIQRSNDDCKRKVAINSWITIPNSDKIFTDEEILKAIEIIDNLRVNISLSNVISNISSSDSLLNDESIEYFLQILDQNSDNYTHPVLYYSYPHLIVPSKTKRDLQIIGGNQNRHWRCIRFDGTNLFVYDSLSLPLSTEDYDYIRKRFPQVKPNNITFIEVTHQSDTYSCGVYAAAFATTIALGDDPCLYQYSQNSQAMRMHMIKIIEQRKLMLFPTE</sequence>
<dbReference type="Proteomes" id="UP000786811">
    <property type="component" value="Unassembled WGS sequence"/>
</dbReference>
<dbReference type="AlphaFoldDB" id="A0A8J2MRB8"/>
<dbReference type="SUPFAM" id="SSF54001">
    <property type="entry name" value="Cysteine proteinases"/>
    <property type="match status" value="1"/>
</dbReference>
<feature type="compositionally biased region" description="Basic residues" evidence="1">
    <location>
        <begin position="13"/>
        <end position="22"/>
    </location>
</feature>
<dbReference type="InterPro" id="IPR038765">
    <property type="entry name" value="Papain-like_cys_pep_sf"/>
</dbReference>
<dbReference type="EMBL" id="CAJNRD030001119">
    <property type="protein sequence ID" value="CAG5090348.1"/>
    <property type="molecule type" value="Genomic_DNA"/>
</dbReference>
<organism evidence="2 3">
    <name type="scientific">Cotesia congregata</name>
    <name type="common">Parasitoid wasp</name>
    <name type="synonym">Apanteles congregatus</name>
    <dbReference type="NCBI Taxonomy" id="51543"/>
    <lineage>
        <taxon>Eukaryota</taxon>
        <taxon>Metazoa</taxon>
        <taxon>Ecdysozoa</taxon>
        <taxon>Arthropoda</taxon>
        <taxon>Hexapoda</taxon>
        <taxon>Insecta</taxon>
        <taxon>Pterygota</taxon>
        <taxon>Neoptera</taxon>
        <taxon>Endopterygota</taxon>
        <taxon>Hymenoptera</taxon>
        <taxon>Apocrita</taxon>
        <taxon>Ichneumonoidea</taxon>
        <taxon>Braconidae</taxon>
        <taxon>Microgastrinae</taxon>
        <taxon>Cotesia</taxon>
    </lineage>
</organism>
<feature type="compositionally biased region" description="Polar residues" evidence="1">
    <location>
        <begin position="1"/>
        <end position="12"/>
    </location>
</feature>
<reference evidence="2" key="1">
    <citation type="submission" date="2021-04" db="EMBL/GenBank/DDBJ databases">
        <authorList>
            <person name="Chebbi M.A.C M."/>
        </authorList>
    </citation>
    <scope>NUCLEOTIDE SEQUENCE</scope>
</reference>
<feature type="region of interest" description="Disordered" evidence="1">
    <location>
        <begin position="110"/>
        <end position="131"/>
    </location>
</feature>
<evidence type="ECO:0000313" key="2">
    <source>
        <dbReference type="EMBL" id="CAG5090348.1"/>
    </source>
</evidence>
<dbReference type="PANTHER" id="PTHR34718:SF2">
    <property type="entry name" value="PHD-TYPE DOMAIN-CONTAINING PROTEIN"/>
    <property type="match status" value="1"/>
</dbReference>
<proteinExistence type="predicted"/>
<feature type="compositionally biased region" description="Basic and acidic residues" evidence="1">
    <location>
        <begin position="111"/>
        <end position="121"/>
    </location>
</feature>
<evidence type="ECO:0000256" key="1">
    <source>
        <dbReference type="SAM" id="MobiDB-lite"/>
    </source>
</evidence>
<dbReference type="Gene3D" id="3.90.320.10">
    <property type="match status" value="1"/>
</dbReference>
<gene>
    <name evidence="2" type="ORF">HICCMSTLAB_LOCUS5596</name>
</gene>
<evidence type="ECO:0000313" key="3">
    <source>
        <dbReference type="Proteomes" id="UP000786811"/>
    </source>
</evidence>
<evidence type="ECO:0008006" key="4">
    <source>
        <dbReference type="Google" id="ProtNLM"/>
    </source>
</evidence>
<keyword evidence="3" id="KW-1185">Reference proteome</keyword>
<dbReference type="OrthoDB" id="7701031at2759"/>